<feature type="region of interest" description="Disordered" evidence="1">
    <location>
        <begin position="54"/>
        <end position="84"/>
    </location>
</feature>
<dbReference type="VEuPathDB" id="VectorBase:ISCW005636"/>
<evidence type="ECO:0000313" key="3">
    <source>
        <dbReference type="EnsemblMetazoa" id="ISCW005636-PA"/>
    </source>
</evidence>
<feature type="compositionally biased region" description="Low complexity" evidence="1">
    <location>
        <begin position="1"/>
        <end position="16"/>
    </location>
</feature>
<dbReference type="EnsemblMetazoa" id="ISCW005636-RA">
    <property type="protein sequence ID" value="ISCW005636-PA"/>
    <property type="gene ID" value="ISCW005636"/>
</dbReference>
<reference evidence="3" key="2">
    <citation type="submission" date="2020-05" db="UniProtKB">
        <authorList>
            <consortium name="EnsemblMetazoa"/>
        </authorList>
    </citation>
    <scope>IDENTIFICATION</scope>
    <source>
        <strain evidence="3">wikel</strain>
    </source>
</reference>
<dbReference type="EMBL" id="DS761514">
    <property type="protein sequence ID" value="EEC08650.1"/>
    <property type="molecule type" value="Genomic_DNA"/>
</dbReference>
<sequence length="115" mass="12436">MADAADARLALGLSGRDSVRKPKQTRDETPQQRPLSRPFFAFFAGFAASDRQDGYVKRDDTSSPATHVVATSRTHGQDGTVRTPVGRVAGAVPPLSHTHCAICERSRSTTTLAKW</sequence>
<evidence type="ECO:0000313" key="2">
    <source>
        <dbReference type="EMBL" id="EEC08650.1"/>
    </source>
</evidence>
<proteinExistence type="predicted"/>
<feature type="compositionally biased region" description="Polar residues" evidence="1">
    <location>
        <begin position="62"/>
        <end position="74"/>
    </location>
</feature>
<evidence type="ECO:0000313" key="4">
    <source>
        <dbReference type="Proteomes" id="UP000001555"/>
    </source>
</evidence>
<dbReference type="AlphaFoldDB" id="B7PPX8"/>
<name>B7PPX8_IXOSC</name>
<dbReference type="HOGENOM" id="CLU_2111517_0_0_1"/>
<dbReference type="Proteomes" id="UP000001555">
    <property type="component" value="Unassembled WGS sequence"/>
</dbReference>
<reference evidence="2 4" key="1">
    <citation type="submission" date="2008-03" db="EMBL/GenBank/DDBJ databases">
        <title>Annotation of Ixodes scapularis.</title>
        <authorList>
            <consortium name="Ixodes scapularis Genome Project Consortium"/>
            <person name="Caler E."/>
            <person name="Hannick L.I."/>
            <person name="Bidwell S."/>
            <person name="Joardar V."/>
            <person name="Thiagarajan M."/>
            <person name="Amedeo P."/>
            <person name="Galinsky K.J."/>
            <person name="Schobel S."/>
            <person name="Inman J."/>
            <person name="Hostetler J."/>
            <person name="Miller J."/>
            <person name="Hammond M."/>
            <person name="Megy K."/>
            <person name="Lawson D."/>
            <person name="Kodira C."/>
            <person name="Sutton G."/>
            <person name="Meyer J."/>
            <person name="Hill C.A."/>
            <person name="Birren B."/>
            <person name="Nene V."/>
            <person name="Collins F."/>
            <person name="Alarcon-Chaidez F."/>
            <person name="Wikel S."/>
            <person name="Strausberg R."/>
        </authorList>
    </citation>
    <scope>NUCLEOTIDE SEQUENCE [LARGE SCALE GENOMIC DNA]</scope>
    <source>
        <strain evidence="4">Wikel</strain>
        <strain evidence="2">Wikel colony</strain>
    </source>
</reference>
<accession>B7PPX8</accession>
<gene>
    <name evidence="2" type="ORF">IscW_ISCW005636</name>
</gene>
<dbReference type="EMBL" id="ABJB010671127">
    <property type="status" value="NOT_ANNOTATED_CDS"/>
    <property type="molecule type" value="Genomic_DNA"/>
</dbReference>
<dbReference type="PaxDb" id="6945-B7PPX8"/>
<organism>
    <name type="scientific">Ixodes scapularis</name>
    <name type="common">Black-legged tick</name>
    <name type="synonym">Deer tick</name>
    <dbReference type="NCBI Taxonomy" id="6945"/>
    <lineage>
        <taxon>Eukaryota</taxon>
        <taxon>Metazoa</taxon>
        <taxon>Ecdysozoa</taxon>
        <taxon>Arthropoda</taxon>
        <taxon>Chelicerata</taxon>
        <taxon>Arachnida</taxon>
        <taxon>Acari</taxon>
        <taxon>Parasitiformes</taxon>
        <taxon>Ixodida</taxon>
        <taxon>Ixodoidea</taxon>
        <taxon>Ixodidae</taxon>
        <taxon>Ixodinae</taxon>
        <taxon>Ixodes</taxon>
    </lineage>
</organism>
<evidence type="ECO:0000256" key="1">
    <source>
        <dbReference type="SAM" id="MobiDB-lite"/>
    </source>
</evidence>
<feature type="compositionally biased region" description="Basic and acidic residues" evidence="1">
    <location>
        <begin position="17"/>
        <end position="30"/>
    </location>
</feature>
<dbReference type="InParanoid" id="B7PPX8"/>
<feature type="region of interest" description="Disordered" evidence="1">
    <location>
        <begin position="1"/>
        <end position="34"/>
    </location>
</feature>
<keyword evidence="4" id="KW-1185">Reference proteome</keyword>
<protein>
    <submittedName>
        <fullName evidence="2 3">Uncharacterized protein</fullName>
    </submittedName>
</protein>